<evidence type="ECO:0000313" key="1">
    <source>
        <dbReference type="EMBL" id="XAO72672.1"/>
    </source>
</evidence>
<evidence type="ECO:0000313" key="2">
    <source>
        <dbReference type="Proteomes" id="UP001463665"/>
    </source>
</evidence>
<dbReference type="AlphaFoldDB" id="A0AAU6WL58"/>
<protein>
    <submittedName>
        <fullName evidence="1">Uncharacterized protein</fullName>
    </submittedName>
</protein>
<dbReference type="Pfam" id="PF24716">
    <property type="entry name" value="WapI"/>
    <property type="match status" value="1"/>
</dbReference>
<dbReference type="InterPro" id="IPR056510">
    <property type="entry name" value="WapI"/>
</dbReference>
<dbReference type="Proteomes" id="UP001463665">
    <property type="component" value="Chromosome"/>
</dbReference>
<dbReference type="EMBL" id="CP154834">
    <property type="protein sequence ID" value="XAO72672.1"/>
    <property type="molecule type" value="Genomic_DNA"/>
</dbReference>
<proteinExistence type="predicted"/>
<dbReference type="RefSeq" id="WP_345765432.1">
    <property type="nucleotide sequence ID" value="NZ_CP154834.1"/>
</dbReference>
<keyword evidence="2" id="KW-1185">Reference proteome</keyword>
<reference evidence="1 2" key="1">
    <citation type="submission" date="2024-04" db="EMBL/GenBank/DDBJ databases">
        <title>Genome sequencing and assembly of rice foliar adapted Chryseobacterium endophyticum OsEnb-ALM-A6.</title>
        <authorList>
            <person name="Kumar S."/>
            <person name="Javed M."/>
            <person name="Chouhan V."/>
            <person name="Charishma K."/>
            <person name="Patel A."/>
            <person name="Kumar M."/>
            <person name="Sahu K.P."/>
            <person name="Kumar A."/>
        </authorList>
    </citation>
    <scope>NUCLEOTIDE SEQUENCE [LARGE SCALE GENOMIC DNA]</scope>
    <source>
        <strain evidence="1 2">OsEnb-ALM-A6</strain>
    </source>
</reference>
<gene>
    <name evidence="1" type="ORF">AAFP95_12350</name>
</gene>
<name>A0AAU6WL58_9FLAO</name>
<sequence>MIFDGIDNQKLEFTLIPFDPHEYELMTGLVVGDDFEHDDVGFNLVIGNIEIFASLFISDVIKMIDWFEDLSLNKSVDLILSVYHGQLYFDLLKNDPDVKHIRITHDGSVPIPGCGGYSGNLEEIFKMYFVECEMNKRQLQKIVRELKSELYNAFKKD</sequence>
<accession>A0AAU6WL58</accession>
<organism evidence="1 2">
    <name type="scientific">Chryseobacterium endophyticum</name>
    <dbReference type="NCBI Taxonomy" id="1854762"/>
    <lineage>
        <taxon>Bacteria</taxon>
        <taxon>Pseudomonadati</taxon>
        <taxon>Bacteroidota</taxon>
        <taxon>Flavobacteriia</taxon>
        <taxon>Flavobacteriales</taxon>
        <taxon>Weeksellaceae</taxon>
        <taxon>Chryseobacterium group</taxon>
        <taxon>Chryseobacterium</taxon>
    </lineage>
</organism>